<dbReference type="GO" id="GO:0006538">
    <property type="term" value="P:L-glutamate catabolic process"/>
    <property type="evidence" value="ECO:0007669"/>
    <property type="project" value="UniProtKB-UniRule"/>
</dbReference>
<dbReference type="FunCoup" id="A0A448YLY7">
    <property type="interactions" value="112"/>
</dbReference>
<dbReference type="EMBL" id="CAACVR010000014">
    <property type="protein sequence ID" value="VEU21952.1"/>
    <property type="molecule type" value="Genomic_DNA"/>
</dbReference>
<dbReference type="Pfam" id="PF23147">
    <property type="entry name" value="GDH2_N"/>
    <property type="match status" value="1"/>
</dbReference>
<comment type="function">
    <text evidence="4">NAD(+)-dependent glutamate dehydrogenase which degrades glutamate to ammonia and alpha-ketoglutarate.</text>
</comment>
<organism evidence="6 7">
    <name type="scientific">Brettanomyces naardenensis</name>
    <name type="common">Yeast</name>
    <dbReference type="NCBI Taxonomy" id="13370"/>
    <lineage>
        <taxon>Eukaryota</taxon>
        <taxon>Fungi</taxon>
        <taxon>Dikarya</taxon>
        <taxon>Ascomycota</taxon>
        <taxon>Saccharomycotina</taxon>
        <taxon>Pichiomycetes</taxon>
        <taxon>Pichiales</taxon>
        <taxon>Pichiaceae</taxon>
        <taxon>Brettanomyces</taxon>
    </lineage>
</organism>
<dbReference type="OrthoDB" id="184415at2759"/>
<evidence type="ECO:0000313" key="6">
    <source>
        <dbReference type="EMBL" id="VEU21952.1"/>
    </source>
</evidence>
<dbReference type="InParanoid" id="A0A448YLY7"/>
<comment type="catalytic activity">
    <reaction evidence="4">
        <text>L-glutamate + NAD(+) + H2O = 2-oxoglutarate + NH4(+) + NADH + H(+)</text>
        <dbReference type="Rhea" id="RHEA:15133"/>
        <dbReference type="ChEBI" id="CHEBI:15377"/>
        <dbReference type="ChEBI" id="CHEBI:15378"/>
        <dbReference type="ChEBI" id="CHEBI:16810"/>
        <dbReference type="ChEBI" id="CHEBI:28938"/>
        <dbReference type="ChEBI" id="CHEBI:29985"/>
        <dbReference type="ChEBI" id="CHEBI:57540"/>
        <dbReference type="ChEBI" id="CHEBI:57945"/>
        <dbReference type="EC" id="1.4.1.2"/>
    </reaction>
</comment>
<feature type="domain" description="Glutamate/phenylalanine/leucine/valine/L-tryptophan dehydrogenase C-terminal" evidence="5">
    <location>
        <begin position="663"/>
        <end position="938"/>
    </location>
</feature>
<keyword evidence="2 4" id="KW-0560">Oxidoreductase</keyword>
<dbReference type="InterPro" id="IPR016210">
    <property type="entry name" value="NAD-GDH_euk"/>
</dbReference>
<keyword evidence="3 4" id="KW-0520">NAD</keyword>
<dbReference type="SUPFAM" id="SSF51735">
    <property type="entry name" value="NAD(P)-binding Rossmann-fold domains"/>
    <property type="match status" value="1"/>
</dbReference>
<dbReference type="Pfam" id="PF00208">
    <property type="entry name" value="ELFV_dehydrog"/>
    <property type="match status" value="1"/>
</dbReference>
<evidence type="ECO:0000256" key="4">
    <source>
        <dbReference type="PIRNR" id="PIRNR000184"/>
    </source>
</evidence>
<gene>
    <name evidence="6" type="ORF">BRENAR_LOCUS2684</name>
</gene>
<name>A0A448YLY7_BRENA</name>
<evidence type="ECO:0000313" key="7">
    <source>
        <dbReference type="Proteomes" id="UP000290900"/>
    </source>
</evidence>
<dbReference type="InterPro" id="IPR036291">
    <property type="entry name" value="NAD(P)-bd_dom_sf"/>
</dbReference>
<evidence type="ECO:0000256" key="3">
    <source>
        <dbReference type="ARBA" id="ARBA00023027"/>
    </source>
</evidence>
<dbReference type="PIRSF" id="PIRSF000184">
    <property type="entry name" value="GDH_NAD"/>
    <property type="match status" value="1"/>
</dbReference>
<keyword evidence="7" id="KW-1185">Reference proteome</keyword>
<evidence type="ECO:0000256" key="2">
    <source>
        <dbReference type="ARBA" id="ARBA00023002"/>
    </source>
</evidence>
<dbReference type="SMART" id="SM00839">
    <property type="entry name" value="ELFV_dehydrog"/>
    <property type="match status" value="1"/>
</dbReference>
<accession>A0A448YLY7</accession>
<dbReference type="EC" id="1.4.1.2" evidence="4"/>
<evidence type="ECO:0000256" key="1">
    <source>
        <dbReference type="ARBA" id="ARBA00006382"/>
    </source>
</evidence>
<dbReference type="InterPro" id="IPR046346">
    <property type="entry name" value="Aminoacid_DH-like_N_sf"/>
</dbReference>
<dbReference type="SUPFAM" id="SSF53223">
    <property type="entry name" value="Aminoacid dehydrogenase-like, N-terminal domain"/>
    <property type="match status" value="1"/>
</dbReference>
<sequence>MSLTSKIAGLTLHNNFDSRSFDNIADTELQAPGYEPTKFSGKAAQISQVMDALDDTGLIPEALIEHETKWFYEQLGIEDTFFATESVQAIASHILALYSSKVDAFARGVKASDAVGTSFHHKRVAEDGSHAVFFATGPEALQFEHEIDDFFLDKPADNSKGAYRLESFASTLPNGDTLRCDFVYRCDFSTVPTTTDASIDSVSDATFAKIATPHTKVLYSEVLRQLESTDGPVVKHFAIASTGEERIIIGYRRNSSSRYNSALSTLADYYGVTLKRKYVENFSNGYSILSMYIEHSDEYGPEDIIYQIAKEASLLYCVPNNLFHDQFALGSMSVQECIYAHCGVIFVTHFLNRLGPEYSQLKKLLLSSTSEDPKNLELVSRLKERLTSETYSQSYILECLENNIGIVRRLYRHFVDTHYISSSLEKTLSYQRVAKIQTISSDAQFDELIAEDCATNEGYALVLKALYAFNKSVLKTNFFVTSKLAISFRLNPSFLPKEEYPNTPFGMFFVVGSNFRGFHIRFRDIARGGIRIVKSGSLDAYSKNRRTMFDENYGLASTQQRKNKDIPEGGSKGVILLDVGKAQSKPKECFAKYIDALLDLLLKDPSKEKIVDLYGKPEMLFMGPDENTATFVDWATLHAKKRGAKLGFPWKAFFTGKSPSLGGIPHDHYGMTTLSVRAYVEGTYEKLGITDWSTVNKLQMAGGDGDLGSNEIKLSGNEKYVGLVDGFGVIVDEDGIDKQELLRLAEDRLGNDHFDRSKLGPKGYMVMVDDRDVTLPNGQFVQNGLLFRNNFHLELQKIYPRQDFVKLFVPCGGRPASINANNVHFLLDEKTGKSIIPIIVEGANLFITQAAKIILEQSGAILFKDASTNKGGVTSSSMEVLAALAFDDEGFTEHMRIDEKTHEAPDFYKSYVKEVQQIVVRNAKAEFNLLWQLKEETGKTFSELSDQLSVAINTLADELSSSKELWEDDITFRNEVLADAVPQLLLKTLGIEKILKQIPEAYLKAMFATKLSSEFVYTRGIDTNPAKFLEYISSLKRKFAAKNL</sequence>
<dbReference type="InterPro" id="IPR006096">
    <property type="entry name" value="Glu/Leu/Phe/Val/Trp_DH_C"/>
</dbReference>
<dbReference type="GO" id="GO:0005739">
    <property type="term" value="C:mitochondrion"/>
    <property type="evidence" value="ECO:0007669"/>
    <property type="project" value="UniProtKB-UniRule"/>
</dbReference>
<dbReference type="InterPro" id="IPR056365">
    <property type="entry name" value="NAD-GDH_2nd"/>
</dbReference>
<dbReference type="AlphaFoldDB" id="A0A448YLY7"/>
<comment type="similarity">
    <text evidence="1 4">Belongs to the Glu/Leu/Phe/Val dehydrogenases family.</text>
</comment>
<evidence type="ECO:0000259" key="5">
    <source>
        <dbReference type="SMART" id="SM00839"/>
    </source>
</evidence>
<dbReference type="Pfam" id="PF23152">
    <property type="entry name" value="GDH_2nd"/>
    <property type="match status" value="1"/>
</dbReference>
<proteinExistence type="inferred from homology"/>
<dbReference type="PANTHER" id="PTHR11606">
    <property type="entry name" value="GLUTAMATE DEHYDROGENASE"/>
    <property type="match status" value="1"/>
</dbReference>
<dbReference type="STRING" id="13370.A0A448YLY7"/>
<dbReference type="InterPro" id="IPR055480">
    <property type="entry name" value="NAD-GDH_N"/>
</dbReference>
<dbReference type="GO" id="GO:0004352">
    <property type="term" value="F:glutamate dehydrogenase (NAD+) activity"/>
    <property type="evidence" value="ECO:0007669"/>
    <property type="project" value="UniProtKB-UniRule"/>
</dbReference>
<dbReference type="Gene3D" id="3.40.50.720">
    <property type="entry name" value="NAD(P)-binding Rossmann-like Domain"/>
    <property type="match status" value="1"/>
</dbReference>
<dbReference type="PANTHER" id="PTHR11606:SF24">
    <property type="entry name" value="NAD-SPECIFIC GLUTAMATE DEHYDROGENASE"/>
    <property type="match status" value="1"/>
</dbReference>
<dbReference type="Proteomes" id="UP000290900">
    <property type="component" value="Unassembled WGS sequence"/>
</dbReference>
<protein>
    <recommendedName>
        <fullName evidence="4">NAD-specific glutamate dehydrogenase</fullName>
        <ecNumber evidence="4">1.4.1.2</ecNumber>
    </recommendedName>
</protein>
<reference evidence="6 7" key="1">
    <citation type="submission" date="2018-12" db="EMBL/GenBank/DDBJ databases">
        <authorList>
            <person name="Tiukova I."/>
            <person name="Dainat J."/>
        </authorList>
    </citation>
    <scope>NUCLEOTIDE SEQUENCE [LARGE SCALE GENOMIC DNA]</scope>
</reference>